<proteinExistence type="predicted"/>
<protein>
    <submittedName>
        <fullName evidence="2">Uncharacterized protein</fullName>
    </submittedName>
</protein>
<accession>A0A699YXU1</accession>
<dbReference type="Proteomes" id="UP000485058">
    <property type="component" value="Unassembled WGS sequence"/>
</dbReference>
<feature type="compositionally biased region" description="Low complexity" evidence="1">
    <location>
        <begin position="33"/>
        <end position="44"/>
    </location>
</feature>
<feature type="non-terminal residue" evidence="2">
    <location>
        <position position="181"/>
    </location>
</feature>
<comment type="caution">
    <text evidence="2">The sequence shown here is derived from an EMBL/GenBank/DDBJ whole genome shotgun (WGS) entry which is preliminary data.</text>
</comment>
<feature type="compositionally biased region" description="Basic and acidic residues" evidence="1">
    <location>
        <begin position="18"/>
        <end position="30"/>
    </location>
</feature>
<gene>
    <name evidence="2" type="ORF">HaLaN_07144</name>
</gene>
<feature type="region of interest" description="Disordered" evidence="1">
    <location>
        <begin position="1"/>
        <end position="44"/>
    </location>
</feature>
<evidence type="ECO:0000313" key="3">
    <source>
        <dbReference type="Proteomes" id="UP000485058"/>
    </source>
</evidence>
<evidence type="ECO:0000313" key="2">
    <source>
        <dbReference type="EMBL" id="GFH11614.1"/>
    </source>
</evidence>
<keyword evidence="3" id="KW-1185">Reference proteome</keyword>
<reference evidence="2 3" key="1">
    <citation type="submission" date="2020-02" db="EMBL/GenBank/DDBJ databases">
        <title>Draft genome sequence of Haematococcus lacustris strain NIES-144.</title>
        <authorList>
            <person name="Morimoto D."/>
            <person name="Nakagawa S."/>
            <person name="Yoshida T."/>
            <person name="Sawayama S."/>
        </authorList>
    </citation>
    <scope>NUCLEOTIDE SEQUENCE [LARGE SCALE GENOMIC DNA]</scope>
    <source>
        <strain evidence="2 3">NIES-144</strain>
    </source>
</reference>
<organism evidence="2 3">
    <name type="scientific">Haematococcus lacustris</name>
    <name type="common">Green alga</name>
    <name type="synonym">Haematococcus pluvialis</name>
    <dbReference type="NCBI Taxonomy" id="44745"/>
    <lineage>
        <taxon>Eukaryota</taxon>
        <taxon>Viridiplantae</taxon>
        <taxon>Chlorophyta</taxon>
        <taxon>core chlorophytes</taxon>
        <taxon>Chlorophyceae</taxon>
        <taxon>CS clade</taxon>
        <taxon>Chlamydomonadales</taxon>
        <taxon>Haematococcaceae</taxon>
        <taxon>Haematococcus</taxon>
    </lineage>
</organism>
<evidence type="ECO:0000256" key="1">
    <source>
        <dbReference type="SAM" id="MobiDB-lite"/>
    </source>
</evidence>
<dbReference type="AlphaFoldDB" id="A0A699YXU1"/>
<feature type="region of interest" description="Disordered" evidence="1">
    <location>
        <begin position="136"/>
        <end position="156"/>
    </location>
</feature>
<name>A0A699YXU1_HAELA</name>
<dbReference type="EMBL" id="BLLF01000418">
    <property type="protein sequence ID" value="GFH11614.1"/>
    <property type="molecule type" value="Genomic_DNA"/>
</dbReference>
<sequence length="181" mass="19799">MRSKLQAAEQQATILARAKHDADSKLKEAETSLQQLKQQNQASQKKLIEQHQKFRCQALTEAEELRRQSTTAQAHSRRLSAEVEALQKASLRHVEEMETLEERLSTSNAQEEAVAADLRLCKEELAAAQFQLAKLSSPGPGSGGEGAHAQQGPYTAQRCAGGSFPVGFGSVEQKECLDQLS</sequence>